<keyword evidence="2" id="KW-1185">Reference proteome</keyword>
<proteinExistence type="predicted"/>
<dbReference type="Proteomes" id="UP001157915">
    <property type="component" value="Unassembled WGS sequence"/>
</dbReference>
<evidence type="ECO:0000313" key="2">
    <source>
        <dbReference type="Proteomes" id="UP001157915"/>
    </source>
</evidence>
<gene>
    <name evidence="1" type="ORF">SAMN06265367_104142</name>
</gene>
<dbReference type="EMBL" id="FXUA01000004">
    <property type="protein sequence ID" value="SMP25114.1"/>
    <property type="molecule type" value="Genomic_DNA"/>
</dbReference>
<accession>A0ABY1P6C1</accession>
<name>A0ABY1P6C1_9BACT</name>
<reference evidence="1 2" key="1">
    <citation type="submission" date="2017-05" db="EMBL/GenBank/DDBJ databases">
        <authorList>
            <person name="Varghese N."/>
            <person name="Submissions S."/>
        </authorList>
    </citation>
    <scope>NUCLEOTIDE SEQUENCE [LARGE SCALE GENOMIC DNA]</scope>
    <source>
        <strain evidence="1 2">DSM 15360</strain>
    </source>
</reference>
<sequence length="31" mass="3369">MGKVLDVLLISLIINRIGSIHMNTKAAFGNE</sequence>
<comment type="caution">
    <text evidence="1">The sequence shown here is derived from an EMBL/GenBank/DDBJ whole genome shotgun (WGS) entry which is preliminary data.</text>
</comment>
<evidence type="ECO:0000313" key="1">
    <source>
        <dbReference type="EMBL" id="SMP25114.1"/>
    </source>
</evidence>
<protein>
    <submittedName>
        <fullName evidence="1">Uncharacterized protein</fullName>
    </submittedName>
</protein>
<organism evidence="1 2">
    <name type="scientific">Algoriphagus winogradskyi</name>
    <dbReference type="NCBI Taxonomy" id="237017"/>
    <lineage>
        <taxon>Bacteria</taxon>
        <taxon>Pseudomonadati</taxon>
        <taxon>Bacteroidota</taxon>
        <taxon>Cytophagia</taxon>
        <taxon>Cytophagales</taxon>
        <taxon>Cyclobacteriaceae</taxon>
        <taxon>Algoriphagus</taxon>
    </lineage>
</organism>